<evidence type="ECO:0000313" key="6">
    <source>
        <dbReference type="Proteomes" id="UP000184267"/>
    </source>
</evidence>
<evidence type="ECO:0000313" key="4">
    <source>
        <dbReference type="EMBL" id="OJT12457.1"/>
    </source>
</evidence>
<dbReference type="EMBL" id="MNAD01000486">
    <property type="protein sequence ID" value="OJT12461.1"/>
    <property type="molecule type" value="Genomic_DNA"/>
</dbReference>
<dbReference type="PANTHER" id="PTHR31912:SF34">
    <property type="entry name" value="NOTOCHORD-RELATED PROTEIN"/>
    <property type="match status" value="1"/>
</dbReference>
<feature type="compositionally biased region" description="Basic and acidic residues" evidence="1">
    <location>
        <begin position="1182"/>
        <end position="1199"/>
    </location>
</feature>
<comment type="caution">
    <text evidence="2">The sequence shown here is derived from an EMBL/GenBank/DDBJ whole genome shotgun (WGS) entry which is preliminary data.</text>
</comment>
<evidence type="ECO:0000313" key="3">
    <source>
        <dbReference type="EMBL" id="OJT12409.1"/>
    </source>
</evidence>
<evidence type="ECO:0000313" key="2">
    <source>
        <dbReference type="EMBL" id="OJT11365.1"/>
    </source>
</evidence>
<feature type="region of interest" description="Disordered" evidence="1">
    <location>
        <begin position="70"/>
        <end position="119"/>
    </location>
</feature>
<dbReference type="EMBL" id="MNAD01000650">
    <property type="protein sequence ID" value="OJT11365.1"/>
    <property type="molecule type" value="Genomic_DNA"/>
</dbReference>
<keyword evidence="6" id="KW-1185">Reference proteome</keyword>
<protein>
    <submittedName>
        <fullName evidence="2">Uncharacterized protein</fullName>
    </submittedName>
</protein>
<accession>A0A1M2VUU2</accession>
<evidence type="ECO:0000256" key="1">
    <source>
        <dbReference type="SAM" id="MobiDB-lite"/>
    </source>
</evidence>
<organism evidence="2 6">
    <name type="scientific">Trametes pubescens</name>
    <name type="common">White-rot fungus</name>
    <dbReference type="NCBI Taxonomy" id="154538"/>
    <lineage>
        <taxon>Eukaryota</taxon>
        <taxon>Fungi</taxon>
        <taxon>Dikarya</taxon>
        <taxon>Basidiomycota</taxon>
        <taxon>Agaricomycotina</taxon>
        <taxon>Agaricomycetes</taxon>
        <taxon>Polyporales</taxon>
        <taxon>Polyporaceae</taxon>
        <taxon>Trametes</taxon>
    </lineage>
</organism>
<gene>
    <name evidence="5" type="ORF">TRAPUB_10987</name>
    <name evidence="4" type="ORF">TRAPUB_10993</name>
    <name evidence="3" type="ORF">TRAPUB_10998</name>
    <name evidence="2" type="ORF">TRAPUB_12120</name>
</gene>
<dbReference type="STRING" id="154538.A0A1M2VUU2"/>
<dbReference type="EMBL" id="MNAD01000488">
    <property type="protein sequence ID" value="OJT12409.1"/>
    <property type="molecule type" value="Genomic_DNA"/>
</dbReference>
<dbReference type="PANTHER" id="PTHR31912">
    <property type="entry name" value="IP13529P"/>
    <property type="match status" value="1"/>
</dbReference>
<evidence type="ECO:0000313" key="5">
    <source>
        <dbReference type="EMBL" id="OJT12461.1"/>
    </source>
</evidence>
<name>A0A1M2VUU2_TRAPU</name>
<sequence length="1303" mass="144186">MNTPSLDNPQCFTHLPYRGLWMCNICPSPQQAVPLSIALRHEGHKDHIYNIRMRDAVENFEHPSFTLATSTQDHRDGSLAPTPAAHQSESTTRTSRRQSPVNEFLPYHGGEPPEEHQAGDDMHLASEGIMVQAEPDLSRPQSLAASLNSPRFVVTANAAAEASTPSTVHGPALAQDPPGQIYDNWNGAMMFNRPPTVTVPFESAEMDIDDDSTVPGCGPVTGQHGLRPIDDEEAARLMSEGPQRDTVHGLDANGVHKLMNEGPHFMDVHQTNSQRDHWPWNDRKEFANPLVARHLQTLPEDAGEALGEACQAEHWRLEVDANLACPMARALDGKDYFVNEVAMALMRPGQLASIAPVMVRRWYRKAGAIWAKTQPLLLYNDGEHLAVDEREGSSIEVPLTSFRLTVEDLVHDTAELPEALPRTRRPSIPSPTKVIGSLYDNDKPLKPWSEPVYNNWRKVADGVRVLGCPLWLYCDDTSGNTSKKWNKHNSLLFTLAGLPRSLVHLMYNIHYLATSNLAPPLEMMEQLVEQLCAARKTGFRVWDAETQEEVLVIPWILAFLGDNPMSSEFASHVGMQGKCFCRTCQVKGADEKNRAPGQAGEKARLDEFLKAGAPRTKEGTRRDLQTQLERVLSGAPSAVDEMATQTGSKDKYFGNYVAKLQDSVNTVRERHKHHPPPAGISKGTEIRQTLAEVRAAMPADLFNPALRIPEFDPNRDTPFEALHVVLLGAVKYFWRDAVARQTAEGKQILKTRLDNIDTTSLGVPRLRGHTLVQYAGSLVGRDFRVVLQVAPAVLHGLLPDEAYEAWLALCRLAPLIFQPEISDLTAYLDRLQNAVTDFLAATALWSTQWFNKLKFHLFVHLPSYVRRFGPAILYATEGFESYNFLIRLRSVHSNRHAPSSDIGDAFAFLHAVRHLVSGGYVEVKNPHTNEISRRQAGDGVRMLVEDPVFRHLVGMDGILDMGDAGPKILLAKDGRKAFSDSHTAMRAGFGHIELPSTTVQQCERIQLNNGDLAHRGGWVLYSSPREALHAASSSTRCGRVEEILLRGSDGELLGVLLAEGEVGSVAERPYRLPSVKDTSPQQWDFVSLENLHGAVHVFHNCAAHSCKLTKTKSVMQERQVSAEKTYDVAHTHAEDVILNLAQLTNASRLVAFRPDERYPNLSRAEVLEGAVAQRAQLNAAVEQKKLEKSQRKQKRDTTKQNKRTSNPAKDRETLGASNTTVATGAMGPPAGSGGPGRDRSIAVVPSESRLITFTAAGMSPLPPNESSGTARKRMRLETDVIQLHVEQEQDVDRGQWGADDEDG</sequence>
<dbReference type="OrthoDB" id="2246127at2759"/>
<feature type="region of interest" description="Disordered" evidence="1">
    <location>
        <begin position="1254"/>
        <end position="1274"/>
    </location>
</feature>
<dbReference type="EMBL" id="MNAD01000487">
    <property type="protein sequence ID" value="OJT12457.1"/>
    <property type="molecule type" value="Genomic_DNA"/>
</dbReference>
<reference evidence="2 6" key="1">
    <citation type="submission" date="2016-10" db="EMBL/GenBank/DDBJ databases">
        <title>Genome sequence of the basidiomycete white-rot fungus Trametes pubescens.</title>
        <authorList>
            <person name="Makela M.R."/>
            <person name="Granchi Z."/>
            <person name="Peng M."/>
            <person name="De Vries R.P."/>
            <person name="Grigoriev I."/>
            <person name="Riley R."/>
            <person name="Hilden K."/>
        </authorList>
    </citation>
    <scope>NUCLEOTIDE SEQUENCE [LARGE SCALE GENOMIC DNA]</scope>
    <source>
        <strain evidence="2 6">FBCC735</strain>
    </source>
</reference>
<feature type="region of interest" description="Disordered" evidence="1">
    <location>
        <begin position="1182"/>
        <end position="1240"/>
    </location>
</feature>
<dbReference type="Proteomes" id="UP000184267">
    <property type="component" value="Unassembled WGS sequence"/>
</dbReference>
<proteinExistence type="predicted"/>